<dbReference type="InterPro" id="IPR041635">
    <property type="entry name" value="Type_ISP_LLaBIII_C"/>
</dbReference>
<evidence type="ECO:0000256" key="3">
    <source>
        <dbReference type="ARBA" id="ARBA00022679"/>
    </source>
</evidence>
<keyword evidence="2" id="KW-0489">Methyltransferase</keyword>
<accession>A0ABZ2UQ41</accession>
<dbReference type="Pfam" id="PF02384">
    <property type="entry name" value="N6_Mtase"/>
    <property type="match status" value="1"/>
</dbReference>
<dbReference type="SUPFAM" id="SSF53335">
    <property type="entry name" value="S-adenosyl-L-methionine-dependent methyltransferases"/>
    <property type="match status" value="1"/>
</dbReference>
<sequence length="1005" mass="117614">MSRLLVTQYQTEVQKIIQFGGSRKETSIRFAFQNLLNEYCKPRDFLLIPELDFKLPNGKVVYPDGTVKDALRLDWGYWEAKDEYDNLDQEIEKKLNKGYPDSNILFEDSQTAVLIQAGTETQRVSMQDADALDSLINNFINFVRPEVQDFRSAIEIFKQDIPIILDSLRKLIDCQEGNNQSFATARNKFWELCKKSINPEITLLDIREMMIQHILTEDIFINIFSESQFHQENNVARELQGVISTFFTGSLKRNTLGSIERYYAVIKRTAANIVNHQEKQKFLKALYENFYKAYNPKAADRLGIVYTPNEIVRFMIESVDFLVHQHFGKLLADKDVEILDPATGTGTFITELIDYLPPHSLQHKYKHEIHCNEVAILPYYIANLNIEYTYKQKMGVYEEFENICFVDTLDNVPFVDKQLDLFVTSVENTARIKRQNNRTISVIIGNPPYNARQDNFNKNNANRSYKAIDKLIKESYIKNSNAQNKIVVYDMYVRFYRWATDRVKNGLICFITNSSFLDSRAFDGFRKSIQDEFNYVYCIDLGGNVREISGKDGVFISEKHTIFGESAMTGIVICFLIKDSNSSGCKIFYSHPFHVHEIRENKISYLAANKFNQIPFQHITPDKKYNWINQSDNNFDSLLPLVDKNVKSGTGEAAVFKLFTIGVVTNRDEWVYDFNDLNLTQKMQLMTKVYNLSVQNQTMDNSIKWSSSLESYLQSGKRVEFDQNLIQFTLYRPYLKLYHYREKIFNHRLTQNHYELFSQSLQSDNFLIAFSCVGSSKPFQCLAANSLVDLHFTGDSQCLPLHRYDKEGNRIDNITDWGLKQIQTHYQDETITKIDIFHYTYAVLHNPEYRKKYELNLKREFPRLPYYENFQKWVNWGKQLMELHINYETVTPYNLTRVDIPLKDNQKTIKVKLKADKNKGVIILDDITTLTGIPEIAWEYMLGNRSALEWILDQYKEKKPKDQTIAEKFNNYRFADYKEQVIELLMRVCTVSVETMKIIKEMSDI</sequence>
<feature type="domain" description="Type ISP restriction-modification enzyme coupler" evidence="8">
    <location>
        <begin position="159"/>
        <end position="277"/>
    </location>
</feature>
<reference evidence="9 10" key="1">
    <citation type="submission" date="2024-04" db="EMBL/GenBank/DDBJ databases">
        <title>Okeanomitos corallinicola gen. &amp; sp. nov. (Nostocales, Cyanobacteria), a new toxic marine heterocyst-forming cyanobacterium from a coral reef.</title>
        <authorList>
            <person name="Li H."/>
            <person name="Li R."/>
            <person name="Kang J."/>
            <person name="Hii K.S."/>
            <person name="Mohamed H.F."/>
            <person name="Xu X."/>
            <person name="Luo Z."/>
        </authorList>
    </citation>
    <scope>NUCLEOTIDE SEQUENCE [LARGE SCALE GENOMIC DNA]</scope>
    <source>
        <strain evidence="9 10">TIOX110</strain>
    </source>
</reference>
<dbReference type="InterPro" id="IPR053980">
    <property type="entry name" value="ISP_coupler"/>
</dbReference>
<dbReference type="InterPro" id="IPR029063">
    <property type="entry name" value="SAM-dependent_MTases_sf"/>
</dbReference>
<keyword evidence="3" id="KW-0808">Transferase</keyword>
<feature type="domain" description="DNA methylase adenine-specific" evidence="6">
    <location>
        <begin position="282"/>
        <end position="462"/>
    </location>
</feature>
<feature type="domain" description="Type ISP restriction-modification enzyme LLaBIII C-terminal specificity" evidence="7">
    <location>
        <begin position="655"/>
        <end position="984"/>
    </location>
</feature>
<evidence type="ECO:0000256" key="2">
    <source>
        <dbReference type="ARBA" id="ARBA00022603"/>
    </source>
</evidence>
<evidence type="ECO:0000259" key="8">
    <source>
        <dbReference type="Pfam" id="PF22240"/>
    </source>
</evidence>
<dbReference type="InterPro" id="IPR050953">
    <property type="entry name" value="N4_N6_ade-DNA_methylase"/>
</dbReference>
<evidence type="ECO:0000256" key="1">
    <source>
        <dbReference type="ARBA" id="ARBA00011900"/>
    </source>
</evidence>
<organism evidence="9 10">
    <name type="scientific">Okeanomitos corallinicola TIOX110</name>
    <dbReference type="NCBI Taxonomy" id="3133117"/>
    <lineage>
        <taxon>Bacteria</taxon>
        <taxon>Bacillati</taxon>
        <taxon>Cyanobacteriota</taxon>
        <taxon>Cyanophyceae</taxon>
        <taxon>Nostocales</taxon>
        <taxon>Aphanizomenonaceae</taxon>
        <taxon>Okeanomitos</taxon>
    </lineage>
</organism>
<dbReference type="PANTHER" id="PTHR33841">
    <property type="entry name" value="DNA METHYLTRANSFERASE YEEA-RELATED"/>
    <property type="match status" value="1"/>
</dbReference>
<dbReference type="Pfam" id="PF22240">
    <property type="entry name" value="ISP_coupler"/>
    <property type="match status" value="1"/>
</dbReference>
<dbReference type="InterPro" id="IPR002052">
    <property type="entry name" value="DNA_methylase_N6_adenine_CS"/>
</dbReference>
<evidence type="ECO:0000256" key="5">
    <source>
        <dbReference type="ARBA" id="ARBA00047942"/>
    </source>
</evidence>
<dbReference type="RefSeq" id="WP_353929173.1">
    <property type="nucleotide sequence ID" value="NZ_CP150886.1"/>
</dbReference>
<dbReference type="Gene3D" id="3.40.50.150">
    <property type="entry name" value="Vaccinia Virus protein VP39"/>
    <property type="match status" value="1"/>
</dbReference>
<dbReference type="Proteomes" id="UP001483337">
    <property type="component" value="Chromosome"/>
</dbReference>
<proteinExistence type="predicted"/>
<dbReference type="EC" id="2.1.1.72" evidence="1"/>
<evidence type="ECO:0000313" key="9">
    <source>
        <dbReference type="EMBL" id="WZB86258.1"/>
    </source>
</evidence>
<dbReference type="EMBL" id="CP150886">
    <property type="protein sequence ID" value="WZB86258.1"/>
    <property type="molecule type" value="Genomic_DNA"/>
</dbReference>
<dbReference type="Pfam" id="PF18135">
    <property type="entry name" value="Type_ISP_C"/>
    <property type="match status" value="1"/>
</dbReference>
<gene>
    <name evidence="9" type="ORF">WJM97_12660</name>
</gene>
<name>A0ABZ2UQ41_9CYAN</name>
<evidence type="ECO:0000256" key="4">
    <source>
        <dbReference type="ARBA" id="ARBA00022747"/>
    </source>
</evidence>
<keyword evidence="10" id="KW-1185">Reference proteome</keyword>
<comment type="catalytic activity">
    <reaction evidence="5">
        <text>a 2'-deoxyadenosine in DNA + S-adenosyl-L-methionine = an N(6)-methyl-2'-deoxyadenosine in DNA + S-adenosyl-L-homocysteine + H(+)</text>
        <dbReference type="Rhea" id="RHEA:15197"/>
        <dbReference type="Rhea" id="RHEA-COMP:12418"/>
        <dbReference type="Rhea" id="RHEA-COMP:12419"/>
        <dbReference type="ChEBI" id="CHEBI:15378"/>
        <dbReference type="ChEBI" id="CHEBI:57856"/>
        <dbReference type="ChEBI" id="CHEBI:59789"/>
        <dbReference type="ChEBI" id="CHEBI:90615"/>
        <dbReference type="ChEBI" id="CHEBI:90616"/>
        <dbReference type="EC" id="2.1.1.72"/>
    </reaction>
</comment>
<evidence type="ECO:0000259" key="6">
    <source>
        <dbReference type="Pfam" id="PF02384"/>
    </source>
</evidence>
<dbReference type="PANTHER" id="PTHR33841:SF1">
    <property type="entry name" value="DNA METHYLTRANSFERASE A"/>
    <property type="match status" value="1"/>
</dbReference>
<evidence type="ECO:0000313" key="10">
    <source>
        <dbReference type="Proteomes" id="UP001483337"/>
    </source>
</evidence>
<dbReference type="PROSITE" id="PS00092">
    <property type="entry name" value="N6_MTASE"/>
    <property type="match status" value="1"/>
</dbReference>
<protein>
    <recommendedName>
        <fullName evidence="1">site-specific DNA-methyltransferase (adenine-specific)</fullName>
        <ecNumber evidence="1">2.1.1.72</ecNumber>
    </recommendedName>
</protein>
<keyword evidence="4" id="KW-0680">Restriction system</keyword>
<dbReference type="PRINTS" id="PR00507">
    <property type="entry name" value="N12N6MTFRASE"/>
</dbReference>
<dbReference type="InterPro" id="IPR003356">
    <property type="entry name" value="DNA_methylase_A-5"/>
</dbReference>
<evidence type="ECO:0000259" key="7">
    <source>
        <dbReference type="Pfam" id="PF18135"/>
    </source>
</evidence>